<name>A0AAD5N6Z4_PARTN</name>
<dbReference type="EMBL" id="JAHQIW010004318">
    <property type="protein sequence ID" value="KAJ1361936.1"/>
    <property type="molecule type" value="Genomic_DNA"/>
</dbReference>
<reference evidence="1" key="1">
    <citation type="submission" date="2021-06" db="EMBL/GenBank/DDBJ databases">
        <title>Parelaphostrongylus tenuis whole genome reference sequence.</title>
        <authorList>
            <person name="Garwood T.J."/>
            <person name="Larsen P.A."/>
            <person name="Fountain-Jones N.M."/>
            <person name="Garbe J.R."/>
            <person name="Macchietto M.G."/>
            <person name="Kania S.A."/>
            <person name="Gerhold R.W."/>
            <person name="Richards J.E."/>
            <person name="Wolf T.M."/>
        </authorList>
    </citation>
    <scope>NUCLEOTIDE SEQUENCE</scope>
    <source>
        <strain evidence="1">MNPRO001-30</strain>
        <tissue evidence="1">Meninges</tissue>
    </source>
</reference>
<dbReference type="Proteomes" id="UP001196413">
    <property type="component" value="Unassembled WGS sequence"/>
</dbReference>
<evidence type="ECO:0000313" key="1">
    <source>
        <dbReference type="EMBL" id="KAJ1361936.1"/>
    </source>
</evidence>
<keyword evidence="2" id="KW-1185">Reference proteome</keyword>
<accession>A0AAD5N6Z4</accession>
<evidence type="ECO:0000313" key="2">
    <source>
        <dbReference type="Proteomes" id="UP001196413"/>
    </source>
</evidence>
<protein>
    <submittedName>
        <fullName evidence="1">Uncharacterized protein</fullName>
    </submittedName>
</protein>
<proteinExistence type="predicted"/>
<gene>
    <name evidence="1" type="ORF">KIN20_021324</name>
</gene>
<comment type="caution">
    <text evidence="1">The sequence shown here is derived from an EMBL/GenBank/DDBJ whole genome shotgun (WGS) entry which is preliminary data.</text>
</comment>
<dbReference type="AlphaFoldDB" id="A0AAD5N6Z4"/>
<organism evidence="1 2">
    <name type="scientific">Parelaphostrongylus tenuis</name>
    <name type="common">Meningeal worm</name>
    <dbReference type="NCBI Taxonomy" id="148309"/>
    <lineage>
        <taxon>Eukaryota</taxon>
        <taxon>Metazoa</taxon>
        <taxon>Ecdysozoa</taxon>
        <taxon>Nematoda</taxon>
        <taxon>Chromadorea</taxon>
        <taxon>Rhabditida</taxon>
        <taxon>Rhabditina</taxon>
        <taxon>Rhabditomorpha</taxon>
        <taxon>Strongyloidea</taxon>
        <taxon>Metastrongylidae</taxon>
        <taxon>Parelaphostrongylus</taxon>
    </lineage>
</organism>
<sequence length="82" mass="9422">MKRLPDEYFYEVDIRLIQNASGAQLALNYLCDALILFSRELETHCASVKPPVIRIDNVSQSCFHDQIVSINKKNQDLILGER</sequence>